<dbReference type="GO" id="GO:0004673">
    <property type="term" value="F:protein histidine kinase activity"/>
    <property type="evidence" value="ECO:0007669"/>
    <property type="project" value="UniProtKB-EC"/>
</dbReference>
<evidence type="ECO:0000256" key="7">
    <source>
        <dbReference type="ARBA" id="ARBA00022840"/>
    </source>
</evidence>
<protein>
    <recommendedName>
        <fullName evidence="2">histidine kinase</fullName>
        <ecNumber evidence="2">2.7.13.3</ecNumber>
    </recommendedName>
</protein>
<dbReference type="Pfam" id="PF02518">
    <property type="entry name" value="HATPase_c"/>
    <property type="match status" value="1"/>
</dbReference>
<evidence type="ECO:0000313" key="10">
    <source>
        <dbReference type="Proteomes" id="UP000649604"/>
    </source>
</evidence>
<dbReference type="SUPFAM" id="SSF55781">
    <property type="entry name" value="GAF domain-like"/>
    <property type="match status" value="1"/>
</dbReference>
<evidence type="ECO:0000313" key="9">
    <source>
        <dbReference type="EMBL" id="MBD3327204.1"/>
    </source>
</evidence>
<keyword evidence="6" id="KW-0418">Kinase</keyword>
<keyword evidence="5" id="KW-0547">Nucleotide-binding</keyword>
<feature type="domain" description="Histidine kinase" evidence="8">
    <location>
        <begin position="120"/>
        <end position="317"/>
    </location>
</feature>
<evidence type="ECO:0000256" key="5">
    <source>
        <dbReference type="ARBA" id="ARBA00022741"/>
    </source>
</evidence>
<evidence type="ECO:0000256" key="2">
    <source>
        <dbReference type="ARBA" id="ARBA00012438"/>
    </source>
</evidence>
<keyword evidence="7" id="KW-0067">ATP-binding</keyword>
<dbReference type="SUPFAM" id="SSF55874">
    <property type="entry name" value="ATPase domain of HSP90 chaperone/DNA topoisomerase II/histidine kinase"/>
    <property type="match status" value="1"/>
</dbReference>
<comment type="catalytic activity">
    <reaction evidence="1">
        <text>ATP + protein L-histidine = ADP + protein N-phospho-L-histidine.</text>
        <dbReference type="EC" id="2.7.13.3"/>
    </reaction>
</comment>
<dbReference type="Pfam" id="PF13185">
    <property type="entry name" value="GAF_2"/>
    <property type="match status" value="1"/>
</dbReference>
<dbReference type="EMBL" id="WJJP01000704">
    <property type="protein sequence ID" value="MBD3327204.1"/>
    <property type="molecule type" value="Genomic_DNA"/>
</dbReference>
<dbReference type="Gene3D" id="3.30.450.40">
    <property type="match status" value="1"/>
</dbReference>
<evidence type="ECO:0000256" key="6">
    <source>
        <dbReference type="ARBA" id="ARBA00022777"/>
    </source>
</evidence>
<dbReference type="Gene3D" id="3.30.565.10">
    <property type="entry name" value="Histidine kinase-like ATPase, C-terminal domain"/>
    <property type="match status" value="1"/>
</dbReference>
<dbReference type="InterPro" id="IPR029016">
    <property type="entry name" value="GAF-like_dom_sf"/>
</dbReference>
<comment type="caution">
    <text evidence="9">The sequence shown here is derived from an EMBL/GenBank/DDBJ whole genome shotgun (WGS) entry which is preliminary data.</text>
</comment>
<dbReference type="InterPro" id="IPR036890">
    <property type="entry name" value="HATPase_C_sf"/>
</dbReference>
<dbReference type="InterPro" id="IPR005467">
    <property type="entry name" value="His_kinase_dom"/>
</dbReference>
<evidence type="ECO:0000256" key="3">
    <source>
        <dbReference type="ARBA" id="ARBA00022553"/>
    </source>
</evidence>
<evidence type="ECO:0000259" key="8">
    <source>
        <dbReference type="PROSITE" id="PS50109"/>
    </source>
</evidence>
<dbReference type="Proteomes" id="UP000649604">
    <property type="component" value="Unassembled WGS sequence"/>
</dbReference>
<evidence type="ECO:0000256" key="4">
    <source>
        <dbReference type="ARBA" id="ARBA00022679"/>
    </source>
</evidence>
<dbReference type="InterPro" id="IPR003594">
    <property type="entry name" value="HATPase_dom"/>
</dbReference>
<accession>A0A9D5JZG3</accession>
<dbReference type="SMART" id="SM00387">
    <property type="entry name" value="HATPase_c"/>
    <property type="match status" value="1"/>
</dbReference>
<dbReference type="EC" id="2.7.13.3" evidence="2"/>
<dbReference type="InterPro" id="IPR003018">
    <property type="entry name" value="GAF"/>
</dbReference>
<dbReference type="AlphaFoldDB" id="A0A9D5JZG3"/>
<dbReference type="PANTHER" id="PTHR41523">
    <property type="entry name" value="TWO-COMPONENT SYSTEM SENSOR PROTEIN"/>
    <property type="match status" value="1"/>
</dbReference>
<sequence length="320" mass="35768">PYSATVRGWRLAPGQGIAGTVARTGNSLIVSDVLGDERHFKGVDQETGQVLRSILCVAMKVKQHVIGVLQVLDTEPNRFDETDRVLQELLATTAAIAIQNAQLNERLQQHAKTRSLLIYEINHRVTNTLDTITDLFSFAQRHAKLKKYPVYLEMMMDLFHRVKILATSYSLLAEFEWNPLPLSELSSRVIHASLNILGTSKQITVEVHQSPIQIPPQQVNTLALILRELVANTVEHGLADRESGRITVHIARMGETVHLEFRDDGPGYSEDVLRFDQHNVGLYLIQKIVHRDLQGEIALPRDGGAVTVIRFKLADDSPAA</sequence>
<proteinExistence type="predicted"/>
<name>A0A9D5JZG3_9BACT</name>
<feature type="non-terminal residue" evidence="9">
    <location>
        <position position="1"/>
    </location>
</feature>
<reference evidence="9" key="1">
    <citation type="submission" date="2019-11" db="EMBL/GenBank/DDBJ databases">
        <title>Microbial mats filling the niche in hypersaline microbial mats.</title>
        <authorList>
            <person name="Wong H.L."/>
            <person name="Macleod F.I."/>
            <person name="White R.A. III"/>
            <person name="Burns B.P."/>
        </authorList>
    </citation>
    <scope>NUCLEOTIDE SEQUENCE</scope>
    <source>
        <strain evidence="9">Rbin_158</strain>
    </source>
</reference>
<dbReference type="PROSITE" id="PS50109">
    <property type="entry name" value="HIS_KIN"/>
    <property type="match status" value="1"/>
</dbReference>
<dbReference type="GO" id="GO:0005524">
    <property type="term" value="F:ATP binding"/>
    <property type="evidence" value="ECO:0007669"/>
    <property type="project" value="UniProtKB-KW"/>
</dbReference>
<gene>
    <name evidence="9" type="ORF">GF339_21640</name>
</gene>
<evidence type="ECO:0000256" key="1">
    <source>
        <dbReference type="ARBA" id="ARBA00000085"/>
    </source>
</evidence>
<keyword evidence="4" id="KW-0808">Transferase</keyword>
<dbReference type="SMART" id="SM00065">
    <property type="entry name" value="GAF"/>
    <property type="match status" value="1"/>
</dbReference>
<keyword evidence="3" id="KW-0597">Phosphoprotein</keyword>
<organism evidence="9 10">
    <name type="scientific">candidate division KSB3 bacterium</name>
    <dbReference type="NCBI Taxonomy" id="2044937"/>
    <lineage>
        <taxon>Bacteria</taxon>
        <taxon>candidate division KSB3</taxon>
    </lineage>
</organism>
<dbReference type="PANTHER" id="PTHR41523:SF8">
    <property type="entry name" value="ETHYLENE RESPONSE SENSOR PROTEIN"/>
    <property type="match status" value="1"/>
</dbReference>